<accession>A0A165K2C1</accession>
<comment type="function">
    <text evidence="7">Thiol-specific peroxidase that catalyzes the reduction of hydrogen peroxide and organic hydroperoxides to water and alcohols, respectively. Plays a role in cell protection against oxidative stress by detoxifying peroxides.</text>
</comment>
<dbReference type="Pfam" id="PF08534">
    <property type="entry name" value="Redoxin"/>
    <property type="match status" value="1"/>
</dbReference>
<dbReference type="GO" id="GO:0042744">
    <property type="term" value="P:hydrogen peroxide catabolic process"/>
    <property type="evidence" value="ECO:0007669"/>
    <property type="project" value="TreeGrafter"/>
</dbReference>
<dbReference type="PROSITE" id="PS51352">
    <property type="entry name" value="THIOREDOXIN_2"/>
    <property type="match status" value="1"/>
</dbReference>
<keyword evidence="10" id="KW-1185">Reference proteome</keyword>
<dbReference type="InterPro" id="IPR036249">
    <property type="entry name" value="Thioredoxin-like_sf"/>
</dbReference>
<dbReference type="CDD" id="cd03013">
    <property type="entry name" value="PRX5_like"/>
    <property type="match status" value="1"/>
</dbReference>
<keyword evidence="3 7" id="KW-0049">Antioxidant</keyword>
<feature type="active site" description="Cysteine sulfenic acid (-SOH) intermediate" evidence="6">
    <location>
        <position position="62"/>
    </location>
</feature>
<dbReference type="GO" id="GO:0008379">
    <property type="term" value="F:thioredoxin peroxidase activity"/>
    <property type="evidence" value="ECO:0007669"/>
    <property type="project" value="InterPro"/>
</dbReference>
<dbReference type="AlphaFoldDB" id="A0A165K2C1"/>
<keyword evidence="5 7" id="KW-0676">Redox-active center</keyword>
<evidence type="ECO:0000259" key="8">
    <source>
        <dbReference type="PROSITE" id="PS51352"/>
    </source>
</evidence>
<comment type="similarity">
    <text evidence="1 7">Belongs to the peroxiredoxin family. Prx5 subfamily.</text>
</comment>
<dbReference type="FunCoup" id="A0A165K2C1">
    <property type="interactions" value="233"/>
</dbReference>
<dbReference type="Gene3D" id="3.40.30.10">
    <property type="entry name" value="Glutaredoxin"/>
    <property type="match status" value="1"/>
</dbReference>
<dbReference type="EMBL" id="KV425953">
    <property type="protein sequence ID" value="KZV95683.1"/>
    <property type="molecule type" value="Genomic_DNA"/>
</dbReference>
<organism evidence="9 10">
    <name type="scientific">Exidia glandulosa HHB12029</name>
    <dbReference type="NCBI Taxonomy" id="1314781"/>
    <lineage>
        <taxon>Eukaryota</taxon>
        <taxon>Fungi</taxon>
        <taxon>Dikarya</taxon>
        <taxon>Basidiomycota</taxon>
        <taxon>Agaricomycotina</taxon>
        <taxon>Agaricomycetes</taxon>
        <taxon>Auriculariales</taxon>
        <taxon>Exidiaceae</taxon>
        <taxon>Exidia</taxon>
    </lineage>
</organism>
<name>A0A165K2C1_EXIGL</name>
<evidence type="ECO:0000256" key="2">
    <source>
        <dbReference type="ARBA" id="ARBA00022559"/>
    </source>
</evidence>
<evidence type="ECO:0000313" key="10">
    <source>
        <dbReference type="Proteomes" id="UP000077266"/>
    </source>
</evidence>
<evidence type="ECO:0000256" key="7">
    <source>
        <dbReference type="RuleBase" id="RU366011"/>
    </source>
</evidence>
<evidence type="ECO:0000256" key="3">
    <source>
        <dbReference type="ARBA" id="ARBA00022862"/>
    </source>
</evidence>
<evidence type="ECO:0000256" key="6">
    <source>
        <dbReference type="PIRSR" id="PIRSR637944-1"/>
    </source>
</evidence>
<evidence type="ECO:0000256" key="1">
    <source>
        <dbReference type="ARBA" id="ARBA00010505"/>
    </source>
</evidence>
<keyword evidence="2 7" id="KW-0575">Peroxidase</keyword>
<dbReference type="GO" id="GO:0005739">
    <property type="term" value="C:mitochondrion"/>
    <property type="evidence" value="ECO:0007669"/>
    <property type="project" value="TreeGrafter"/>
</dbReference>
<keyword evidence="4 7" id="KW-0560">Oxidoreductase</keyword>
<dbReference type="PANTHER" id="PTHR10430">
    <property type="entry name" value="PEROXIREDOXIN"/>
    <property type="match status" value="1"/>
</dbReference>
<protein>
    <submittedName>
        <fullName evidence="9">Redoxin</fullName>
    </submittedName>
</protein>
<gene>
    <name evidence="9" type="ORF">EXIGLDRAFT_644051</name>
</gene>
<proteinExistence type="inferred from homology"/>
<evidence type="ECO:0000313" key="9">
    <source>
        <dbReference type="EMBL" id="KZV95683.1"/>
    </source>
</evidence>
<dbReference type="InParanoid" id="A0A165K2C1"/>
<dbReference type="Proteomes" id="UP000077266">
    <property type="component" value="Unassembled WGS sequence"/>
</dbReference>
<feature type="domain" description="Thioredoxin" evidence="8">
    <location>
        <begin position="7"/>
        <end position="173"/>
    </location>
</feature>
<dbReference type="PANTHER" id="PTHR10430:SF16">
    <property type="entry name" value="PEROXIREDOXIN-5, MITOCHONDRIAL"/>
    <property type="match status" value="1"/>
</dbReference>
<reference evidence="9 10" key="1">
    <citation type="journal article" date="2016" name="Mol. Biol. Evol.">
        <title>Comparative Genomics of Early-Diverging Mushroom-Forming Fungi Provides Insights into the Origins of Lignocellulose Decay Capabilities.</title>
        <authorList>
            <person name="Nagy L.G."/>
            <person name="Riley R."/>
            <person name="Tritt A."/>
            <person name="Adam C."/>
            <person name="Daum C."/>
            <person name="Floudas D."/>
            <person name="Sun H."/>
            <person name="Yadav J.S."/>
            <person name="Pangilinan J."/>
            <person name="Larsson K.H."/>
            <person name="Matsuura K."/>
            <person name="Barry K."/>
            <person name="Labutti K."/>
            <person name="Kuo R."/>
            <person name="Ohm R.A."/>
            <person name="Bhattacharya S.S."/>
            <person name="Shirouzu T."/>
            <person name="Yoshinaga Y."/>
            <person name="Martin F.M."/>
            <person name="Grigoriev I.V."/>
            <person name="Hibbett D.S."/>
        </authorList>
    </citation>
    <scope>NUCLEOTIDE SEQUENCE [LARGE SCALE GENOMIC DNA]</scope>
    <source>
        <strain evidence="9 10">HHB12029</strain>
    </source>
</reference>
<evidence type="ECO:0000256" key="4">
    <source>
        <dbReference type="ARBA" id="ARBA00023002"/>
    </source>
</evidence>
<dbReference type="GO" id="GO:0045454">
    <property type="term" value="P:cell redox homeostasis"/>
    <property type="evidence" value="ECO:0007669"/>
    <property type="project" value="TreeGrafter"/>
</dbReference>
<evidence type="ECO:0000256" key="5">
    <source>
        <dbReference type="ARBA" id="ARBA00023284"/>
    </source>
</evidence>
<dbReference type="InterPro" id="IPR013740">
    <property type="entry name" value="Redoxin"/>
</dbReference>
<dbReference type="InterPro" id="IPR013766">
    <property type="entry name" value="Thioredoxin_domain"/>
</dbReference>
<dbReference type="STRING" id="1314781.A0A165K2C1"/>
<dbReference type="InterPro" id="IPR037944">
    <property type="entry name" value="PRX5-like"/>
</dbReference>
<dbReference type="OrthoDB" id="195498at2759"/>
<dbReference type="SUPFAM" id="SSF52833">
    <property type="entry name" value="Thioredoxin-like"/>
    <property type="match status" value="1"/>
</dbReference>
<sequence>MASTPTIKVGDEIPSATFTYVPWSAELEDKSFCGLPVPLKTDEWKGKKVVVVAVPGSFTRTCHGQVPGYLAHIGDFKSKGIDEVVVLASNDPFVQSGWGRFQGIKDEIKFISDTDLAFTSKLGLTLDLTARGLGVRAQRYVLVLDDLKVTKFWVEPNSGAVSVTGAEEVLKEL</sequence>
<dbReference type="GO" id="GO:0034599">
    <property type="term" value="P:cellular response to oxidative stress"/>
    <property type="evidence" value="ECO:0007669"/>
    <property type="project" value="InterPro"/>
</dbReference>
<dbReference type="GO" id="GO:0005777">
    <property type="term" value="C:peroxisome"/>
    <property type="evidence" value="ECO:0007669"/>
    <property type="project" value="TreeGrafter"/>
</dbReference>